<dbReference type="InterPro" id="IPR000477">
    <property type="entry name" value="RT_dom"/>
</dbReference>
<evidence type="ECO:0000259" key="1">
    <source>
        <dbReference type="PROSITE" id="PS50878"/>
    </source>
</evidence>
<dbReference type="PANTHER" id="PTHR47027">
    <property type="entry name" value="REVERSE TRANSCRIPTASE DOMAIN-CONTAINING PROTEIN"/>
    <property type="match status" value="1"/>
</dbReference>
<name>A0A8S3V6K0_MYTED</name>
<sequence>MIKLLYDQFSCQVIHGGTMTESFPVTTGVRQGCLLSPLLFLIVVDWVGKSAYKDPKGIGWTLTTRLEDLEFADDICALSHRFQDAQHQTKSLETVAKQTGLYINAQKTKSMRLNTNQQDCLKIDDSTVEDVQQFTYLGSIVSTSGGTDEDISARKKKAQQVFSMLKPVWRSNALRTSTKLRIFTTNVKSVLLYGSETWRETAASIKSIQTFVNKCLRNILNIRWPNKISNNELWRRTKQQPTTQTIRARKWKWIGHTLRKKTHTLPSKP</sequence>
<dbReference type="AlphaFoldDB" id="A0A8S3V6K0"/>
<organism evidence="2 3">
    <name type="scientific">Mytilus edulis</name>
    <name type="common">Blue mussel</name>
    <dbReference type="NCBI Taxonomy" id="6550"/>
    <lineage>
        <taxon>Eukaryota</taxon>
        <taxon>Metazoa</taxon>
        <taxon>Spiralia</taxon>
        <taxon>Lophotrochozoa</taxon>
        <taxon>Mollusca</taxon>
        <taxon>Bivalvia</taxon>
        <taxon>Autobranchia</taxon>
        <taxon>Pteriomorphia</taxon>
        <taxon>Mytilida</taxon>
        <taxon>Mytiloidea</taxon>
        <taxon>Mytilidae</taxon>
        <taxon>Mytilinae</taxon>
        <taxon>Mytilus</taxon>
    </lineage>
</organism>
<proteinExistence type="predicted"/>
<dbReference type="InterPro" id="IPR043502">
    <property type="entry name" value="DNA/RNA_pol_sf"/>
</dbReference>
<dbReference type="Proteomes" id="UP000683360">
    <property type="component" value="Unassembled WGS sequence"/>
</dbReference>
<reference evidence="2" key="1">
    <citation type="submission" date="2021-03" db="EMBL/GenBank/DDBJ databases">
        <authorList>
            <person name="Bekaert M."/>
        </authorList>
    </citation>
    <scope>NUCLEOTIDE SEQUENCE</scope>
</reference>
<evidence type="ECO:0000313" key="2">
    <source>
        <dbReference type="EMBL" id="CAG2252109.1"/>
    </source>
</evidence>
<dbReference type="Pfam" id="PF20049">
    <property type="entry name" value="DUF6451"/>
    <property type="match status" value="1"/>
</dbReference>
<dbReference type="PROSITE" id="PS50878">
    <property type="entry name" value="RT_POL"/>
    <property type="match status" value="1"/>
</dbReference>
<evidence type="ECO:0000313" key="3">
    <source>
        <dbReference type="Proteomes" id="UP000683360"/>
    </source>
</evidence>
<dbReference type="EMBL" id="CAJPWZ010003105">
    <property type="protein sequence ID" value="CAG2252109.1"/>
    <property type="molecule type" value="Genomic_DNA"/>
</dbReference>
<accession>A0A8S3V6K0</accession>
<dbReference type="OrthoDB" id="6137782at2759"/>
<dbReference type="PANTHER" id="PTHR47027:SF25">
    <property type="entry name" value="REVERSE TRANSCRIPTASE DOMAIN-CONTAINING PROTEIN"/>
    <property type="match status" value="1"/>
</dbReference>
<dbReference type="SUPFAM" id="SSF56672">
    <property type="entry name" value="DNA/RNA polymerases"/>
    <property type="match status" value="1"/>
</dbReference>
<gene>
    <name evidence="2" type="ORF">MEDL_63690</name>
</gene>
<comment type="caution">
    <text evidence="2">The sequence shown here is derived from an EMBL/GenBank/DDBJ whole genome shotgun (WGS) entry which is preliminary data.</text>
</comment>
<keyword evidence="3" id="KW-1185">Reference proteome</keyword>
<dbReference type="InterPro" id="IPR045609">
    <property type="entry name" value="DUF6451"/>
</dbReference>
<feature type="domain" description="Reverse transcriptase" evidence="1">
    <location>
        <begin position="1"/>
        <end position="141"/>
    </location>
</feature>
<protein>
    <recommendedName>
        <fullName evidence="1">Reverse transcriptase domain-containing protein</fullName>
    </recommendedName>
</protein>
<dbReference type="Pfam" id="PF00078">
    <property type="entry name" value="RVT_1"/>
    <property type="match status" value="1"/>
</dbReference>